<feature type="non-terminal residue" evidence="2">
    <location>
        <position position="52"/>
    </location>
</feature>
<dbReference type="Proteomes" id="UP000270094">
    <property type="component" value="Unassembled WGS sequence"/>
</dbReference>
<evidence type="ECO:0000256" key="1">
    <source>
        <dbReference type="SAM" id="MobiDB-lite"/>
    </source>
</evidence>
<evidence type="ECO:0000313" key="3">
    <source>
        <dbReference type="Proteomes" id="UP000270094"/>
    </source>
</evidence>
<name>A0A3P7K7X3_STRVU</name>
<sequence>MGYTNSATKLKWWSTYSTPKRQAQPWRSTDGFEEGDCSNQLTQTRRIVDDRQ</sequence>
<organism evidence="2 3">
    <name type="scientific">Strongylus vulgaris</name>
    <name type="common">Blood worm</name>
    <dbReference type="NCBI Taxonomy" id="40348"/>
    <lineage>
        <taxon>Eukaryota</taxon>
        <taxon>Metazoa</taxon>
        <taxon>Ecdysozoa</taxon>
        <taxon>Nematoda</taxon>
        <taxon>Chromadorea</taxon>
        <taxon>Rhabditida</taxon>
        <taxon>Rhabditina</taxon>
        <taxon>Rhabditomorpha</taxon>
        <taxon>Strongyloidea</taxon>
        <taxon>Strongylidae</taxon>
        <taxon>Strongylus</taxon>
    </lineage>
</organism>
<dbReference type="AlphaFoldDB" id="A0A3P7K7X3"/>
<dbReference type="EMBL" id="UYYB01130478">
    <property type="protein sequence ID" value="VDM84477.1"/>
    <property type="molecule type" value="Genomic_DNA"/>
</dbReference>
<gene>
    <name evidence="2" type="ORF">SVUK_LOCUS19475</name>
</gene>
<accession>A0A3P7K7X3</accession>
<protein>
    <submittedName>
        <fullName evidence="2">Uncharacterized protein</fullName>
    </submittedName>
</protein>
<feature type="region of interest" description="Disordered" evidence="1">
    <location>
        <begin position="18"/>
        <end position="52"/>
    </location>
</feature>
<evidence type="ECO:0000313" key="2">
    <source>
        <dbReference type="EMBL" id="VDM84477.1"/>
    </source>
</evidence>
<feature type="compositionally biased region" description="Polar residues" evidence="1">
    <location>
        <begin position="18"/>
        <end position="27"/>
    </location>
</feature>
<reference evidence="2 3" key="1">
    <citation type="submission" date="2018-11" db="EMBL/GenBank/DDBJ databases">
        <authorList>
            <consortium name="Pathogen Informatics"/>
        </authorList>
    </citation>
    <scope>NUCLEOTIDE SEQUENCE [LARGE SCALE GENOMIC DNA]</scope>
</reference>
<keyword evidence="3" id="KW-1185">Reference proteome</keyword>
<proteinExistence type="predicted"/>